<proteinExistence type="inferred from homology"/>
<feature type="binding site" evidence="3">
    <location>
        <begin position="181"/>
        <end position="182"/>
    </location>
    <ligand>
        <name>substrate</name>
    </ligand>
</feature>
<dbReference type="PRINTS" id="PR00139">
    <property type="entry name" value="ASNGLNASE"/>
</dbReference>
<dbReference type="InterPro" id="IPR037152">
    <property type="entry name" value="L-asparaginase_N_sf"/>
</dbReference>
<name>A0A1F5N0G9_9BACT</name>
<dbReference type="SUPFAM" id="SSF53774">
    <property type="entry name" value="Glutaminase/Asparaginase"/>
    <property type="match status" value="1"/>
</dbReference>
<evidence type="ECO:0000259" key="5">
    <source>
        <dbReference type="Pfam" id="PF00710"/>
    </source>
</evidence>
<feature type="binding site" evidence="3">
    <location>
        <position position="142"/>
    </location>
    <ligand>
        <name>substrate</name>
    </ligand>
</feature>
<dbReference type="Gene3D" id="3.40.50.40">
    <property type="match status" value="1"/>
</dbReference>
<evidence type="ECO:0000256" key="2">
    <source>
        <dbReference type="PIRSR" id="PIRSR001220-1"/>
    </source>
</evidence>
<dbReference type="Gene3D" id="3.40.50.1170">
    <property type="entry name" value="L-asparaginase, N-terminal domain"/>
    <property type="match status" value="1"/>
</dbReference>
<sequence length="479" mass="53400">MSEQLPYYCTKEGIQPPWFNKKGHFDPKRYDASIPFTPRGTTYSLPLNPNKQFENPYDLDNLRIIDPAEVQRALRELEEANVVQPRPSVCVLATGGTIASAMSKEGELVASVDIQTIFDFVGRFYRLTYNYAAFSFPQLIDSSQMKLDYDSDMVIAMSYIWKKMSPPLRKNFRGFLLTHGTDTYGPSLTRVSQMLGSNLDFSVGGVCAQETIEFSFTDVADNVGRAVATLERLYEVGRKAVYGYAGGSAGGAYTPSGMLKISDTDVLAFSSPAMDLIIDASNTHRARVINLPFFDSYSLVKHPQLDTFHPLILRGFVNSRIIEAQMDIPPDEYTKSIVGLDENVIAVIAKTYGSFTFDESQVDGIVRGVKERNMVLFATNPFPTGSIEHRYSPALYLMKSGAIPLHMMPHAAAVKLLYLEAVFGGNKELIEASMTSNNQVGEQPKIWEPRPLSENLFARIRSMGQPRESIPEQELEVNP</sequence>
<dbReference type="Pfam" id="PF00710">
    <property type="entry name" value="Asparaginase"/>
    <property type="match status" value="1"/>
</dbReference>
<dbReference type="SMART" id="SM00870">
    <property type="entry name" value="Asparaginase"/>
    <property type="match status" value="1"/>
</dbReference>
<feature type="active site" description="O-isoaspartyl threonine intermediate" evidence="2">
    <location>
        <position position="97"/>
    </location>
</feature>
<gene>
    <name evidence="6" type="ORF">A2617_04385</name>
</gene>
<dbReference type="GO" id="GO:0004067">
    <property type="term" value="F:asparaginase activity"/>
    <property type="evidence" value="ECO:0007669"/>
    <property type="project" value="UniProtKB-ARBA"/>
</dbReference>
<dbReference type="AlphaFoldDB" id="A0A1F5N0G9"/>
<dbReference type="PIRSF" id="PIRSF001220">
    <property type="entry name" value="L-ASNase_gatD"/>
    <property type="match status" value="1"/>
</dbReference>
<dbReference type="Proteomes" id="UP000177135">
    <property type="component" value="Unassembled WGS sequence"/>
</dbReference>
<accession>A0A1F5N0G9</accession>
<dbReference type="InterPro" id="IPR036152">
    <property type="entry name" value="Asp/glu_Ase-like_sf"/>
</dbReference>
<dbReference type="GO" id="GO:0006520">
    <property type="term" value="P:amino acid metabolic process"/>
    <property type="evidence" value="ECO:0007669"/>
    <property type="project" value="InterPro"/>
</dbReference>
<reference evidence="6 7" key="1">
    <citation type="journal article" date="2016" name="Nat. Commun.">
        <title>Thousands of microbial genomes shed light on interconnected biogeochemical processes in an aquifer system.</title>
        <authorList>
            <person name="Anantharaman K."/>
            <person name="Brown C.T."/>
            <person name="Hug L.A."/>
            <person name="Sharon I."/>
            <person name="Castelle C.J."/>
            <person name="Probst A.J."/>
            <person name="Thomas B.C."/>
            <person name="Singh A."/>
            <person name="Wilkins M.J."/>
            <person name="Karaoz U."/>
            <person name="Brodie E.L."/>
            <person name="Williams K.H."/>
            <person name="Hubbard S.S."/>
            <person name="Banfield J.F."/>
        </authorList>
    </citation>
    <scope>NUCLEOTIDE SEQUENCE [LARGE SCALE GENOMIC DNA]</scope>
</reference>
<evidence type="ECO:0000256" key="4">
    <source>
        <dbReference type="PROSITE-ProRule" id="PRU10099"/>
    </source>
</evidence>
<dbReference type="InterPro" id="IPR020827">
    <property type="entry name" value="Asparaginase/glutaminase_AS1"/>
</dbReference>
<feature type="domain" description="L-asparaginase N-terminal" evidence="5">
    <location>
        <begin position="89"/>
        <end position="279"/>
    </location>
</feature>
<dbReference type="PIRSF" id="PIRSF500176">
    <property type="entry name" value="L_ASNase"/>
    <property type="match status" value="1"/>
</dbReference>
<dbReference type="InterPro" id="IPR027473">
    <property type="entry name" value="L-asparaginase_C"/>
</dbReference>
<comment type="similarity">
    <text evidence="1">Belongs to the asparaginase 1 family.</text>
</comment>
<dbReference type="InterPro" id="IPR006034">
    <property type="entry name" value="Asparaginase/glutaminase-like"/>
</dbReference>
<evidence type="ECO:0000313" key="7">
    <source>
        <dbReference type="Proteomes" id="UP000177135"/>
    </source>
</evidence>
<dbReference type="InterPro" id="IPR027474">
    <property type="entry name" value="L-asparaginase_N"/>
</dbReference>
<evidence type="ECO:0000313" key="6">
    <source>
        <dbReference type="EMBL" id="OGE71136.1"/>
    </source>
</evidence>
<dbReference type="PROSITE" id="PS00144">
    <property type="entry name" value="ASN_GLN_ASE_1"/>
    <property type="match status" value="1"/>
</dbReference>
<organism evidence="6 7">
    <name type="scientific">Candidatus Daviesbacteria bacterium RIFOXYD1_FULL_41_10</name>
    <dbReference type="NCBI Taxonomy" id="1797801"/>
    <lineage>
        <taxon>Bacteria</taxon>
        <taxon>Candidatus Daviesiibacteriota</taxon>
    </lineage>
</organism>
<evidence type="ECO:0000256" key="1">
    <source>
        <dbReference type="ARBA" id="ARBA00010518"/>
    </source>
</evidence>
<evidence type="ECO:0000256" key="3">
    <source>
        <dbReference type="PIRSR" id="PIRSR001220-2"/>
    </source>
</evidence>
<comment type="caution">
    <text evidence="6">The sequence shown here is derived from an EMBL/GenBank/DDBJ whole genome shotgun (WGS) entry which is preliminary data.</text>
</comment>
<feature type="active site" evidence="4">
    <location>
        <position position="97"/>
    </location>
</feature>
<dbReference type="EMBL" id="MFEC01000019">
    <property type="protein sequence ID" value="OGE71136.1"/>
    <property type="molecule type" value="Genomic_DNA"/>
</dbReference>
<protein>
    <recommendedName>
        <fullName evidence="5">L-asparaginase N-terminal domain-containing protein</fullName>
    </recommendedName>
</protein>